<comment type="subcellular location">
    <subcellularLocation>
        <location evidence="1">Cell membrane</location>
        <topology evidence="1">Multi-pass membrane protein</topology>
    </subcellularLocation>
</comment>
<comment type="caution">
    <text evidence="9">The sequence shown here is derived from an EMBL/GenBank/DDBJ whole genome shotgun (WGS) entry which is preliminary data.</text>
</comment>
<organism evidence="9 10">
    <name type="scientific">Solobacterium moorei</name>
    <dbReference type="NCBI Taxonomy" id="102148"/>
    <lineage>
        <taxon>Bacteria</taxon>
        <taxon>Bacillati</taxon>
        <taxon>Bacillota</taxon>
        <taxon>Erysipelotrichia</taxon>
        <taxon>Erysipelotrichales</taxon>
        <taxon>Erysipelotrichaceae</taxon>
        <taxon>Solobacterium</taxon>
    </lineage>
</organism>
<evidence type="ECO:0000256" key="1">
    <source>
        <dbReference type="ARBA" id="ARBA00004651"/>
    </source>
</evidence>
<protein>
    <recommendedName>
        <fullName evidence="8">Polysaccharide chain length determinant N-terminal domain-containing protein</fullName>
    </recommendedName>
</protein>
<dbReference type="InterPro" id="IPR003856">
    <property type="entry name" value="LPS_length_determ_N"/>
</dbReference>
<feature type="domain" description="Polysaccharide chain length determinant N-terminal" evidence="8">
    <location>
        <begin position="16"/>
        <end position="104"/>
    </location>
</feature>
<keyword evidence="3" id="KW-1003">Cell membrane</keyword>
<dbReference type="Proteomes" id="UP000284731">
    <property type="component" value="Unassembled WGS sequence"/>
</dbReference>
<sequence>MEQNNKAILDFDEDMELDLRTLIHNIFNKKFWIIGAAILGMIGGIAFAKIKKKPTYDAGFSMYVISEKDENQITANESADVLLKVNTAGELLKSGEILNEVIQNTNLSEEEAQTLRSTVKPSVKTQTQIIEVVVSMSDAETTERVIKELAKVAPEKISQLMKGQATVKIVTPPGKVRVTPVSLKSFGLKGFMAGFGLSFLIVVALSLFDHQYPKKKSDE</sequence>
<name>A0A412PIE5_9FIRM</name>
<dbReference type="PANTHER" id="PTHR32309:SF31">
    <property type="entry name" value="CAPSULAR EXOPOLYSACCHARIDE FAMILY"/>
    <property type="match status" value="1"/>
</dbReference>
<reference evidence="9 10" key="1">
    <citation type="submission" date="2018-08" db="EMBL/GenBank/DDBJ databases">
        <title>A genome reference for cultivated species of the human gut microbiota.</title>
        <authorList>
            <person name="Zou Y."/>
            <person name="Xue W."/>
            <person name="Luo G."/>
        </authorList>
    </citation>
    <scope>NUCLEOTIDE SEQUENCE [LARGE SCALE GENOMIC DNA]</scope>
    <source>
        <strain evidence="9 10">AF18-46</strain>
    </source>
</reference>
<dbReference type="Pfam" id="PF02706">
    <property type="entry name" value="Wzz"/>
    <property type="match status" value="1"/>
</dbReference>
<feature type="transmembrane region" description="Helical" evidence="7">
    <location>
        <begin position="186"/>
        <end position="208"/>
    </location>
</feature>
<evidence type="ECO:0000259" key="8">
    <source>
        <dbReference type="Pfam" id="PF02706"/>
    </source>
</evidence>
<evidence type="ECO:0000256" key="2">
    <source>
        <dbReference type="ARBA" id="ARBA00006683"/>
    </source>
</evidence>
<evidence type="ECO:0000256" key="5">
    <source>
        <dbReference type="ARBA" id="ARBA00022989"/>
    </source>
</evidence>
<evidence type="ECO:0000256" key="3">
    <source>
        <dbReference type="ARBA" id="ARBA00022475"/>
    </source>
</evidence>
<dbReference type="AlphaFoldDB" id="A0A412PIE5"/>
<evidence type="ECO:0000256" key="6">
    <source>
        <dbReference type="ARBA" id="ARBA00023136"/>
    </source>
</evidence>
<keyword evidence="5 7" id="KW-1133">Transmembrane helix</keyword>
<evidence type="ECO:0000313" key="9">
    <source>
        <dbReference type="EMBL" id="RGT57929.1"/>
    </source>
</evidence>
<proteinExistence type="inferred from homology"/>
<evidence type="ECO:0000256" key="4">
    <source>
        <dbReference type="ARBA" id="ARBA00022692"/>
    </source>
</evidence>
<dbReference type="InterPro" id="IPR050445">
    <property type="entry name" value="Bact_polysacc_biosynth/exp"/>
</dbReference>
<feature type="transmembrane region" description="Helical" evidence="7">
    <location>
        <begin position="31"/>
        <end position="48"/>
    </location>
</feature>
<evidence type="ECO:0000313" key="10">
    <source>
        <dbReference type="Proteomes" id="UP000284731"/>
    </source>
</evidence>
<dbReference type="PANTHER" id="PTHR32309">
    <property type="entry name" value="TYROSINE-PROTEIN KINASE"/>
    <property type="match status" value="1"/>
</dbReference>
<keyword evidence="4 7" id="KW-0812">Transmembrane</keyword>
<dbReference type="RefSeq" id="WP_118764344.1">
    <property type="nucleotide sequence ID" value="NZ_CABJCF010000001.1"/>
</dbReference>
<gene>
    <name evidence="9" type="ORF">DWX20_02440</name>
</gene>
<accession>A0A412PIE5</accession>
<dbReference type="GO" id="GO:0005886">
    <property type="term" value="C:plasma membrane"/>
    <property type="evidence" value="ECO:0007669"/>
    <property type="project" value="UniProtKB-SubCell"/>
</dbReference>
<keyword evidence="6 7" id="KW-0472">Membrane</keyword>
<evidence type="ECO:0000256" key="7">
    <source>
        <dbReference type="SAM" id="Phobius"/>
    </source>
</evidence>
<comment type="similarity">
    <text evidence="2">Belongs to the CpsC/CapA family.</text>
</comment>
<dbReference type="EMBL" id="QRWX01000001">
    <property type="protein sequence ID" value="RGT57929.1"/>
    <property type="molecule type" value="Genomic_DNA"/>
</dbReference>